<comment type="similarity">
    <text evidence="1 4">Belongs to the short-chain dehydrogenases/reductases (SDR) family.</text>
</comment>
<dbReference type="PROSITE" id="PS00061">
    <property type="entry name" value="ADH_SHORT"/>
    <property type="match status" value="1"/>
</dbReference>
<dbReference type="PANTHER" id="PTHR44196:SF1">
    <property type="entry name" value="DEHYDROGENASE_REDUCTASE SDR FAMILY MEMBER 7B"/>
    <property type="match status" value="1"/>
</dbReference>
<dbReference type="InterPro" id="IPR002347">
    <property type="entry name" value="SDR_fam"/>
</dbReference>
<keyword evidence="5" id="KW-1133">Transmembrane helix</keyword>
<evidence type="ECO:0000256" key="4">
    <source>
        <dbReference type="RuleBase" id="RU000363"/>
    </source>
</evidence>
<keyword evidence="5" id="KW-0472">Membrane</keyword>
<dbReference type="SUPFAM" id="SSF51735">
    <property type="entry name" value="NAD(P)-binding Rossmann-fold domains"/>
    <property type="match status" value="1"/>
</dbReference>
<dbReference type="Pfam" id="PF00106">
    <property type="entry name" value="adh_short"/>
    <property type="match status" value="1"/>
</dbReference>
<dbReference type="Proteomes" id="UP000663844">
    <property type="component" value="Unassembled WGS sequence"/>
</dbReference>
<reference evidence="7" key="1">
    <citation type="submission" date="2021-02" db="EMBL/GenBank/DDBJ databases">
        <authorList>
            <person name="Nowell W R."/>
        </authorList>
    </citation>
    <scope>NUCLEOTIDE SEQUENCE</scope>
</reference>
<dbReference type="AlphaFoldDB" id="A0A814R9Q0"/>
<dbReference type="Gene3D" id="3.40.50.720">
    <property type="entry name" value="NAD(P)-binding Rossmann-like Domain"/>
    <property type="match status" value="1"/>
</dbReference>
<keyword evidence="5" id="KW-0812">Transmembrane</keyword>
<evidence type="ECO:0000256" key="5">
    <source>
        <dbReference type="SAM" id="Phobius"/>
    </source>
</evidence>
<evidence type="ECO:0000256" key="1">
    <source>
        <dbReference type="ARBA" id="ARBA00006484"/>
    </source>
</evidence>
<dbReference type="InterPro" id="IPR036291">
    <property type="entry name" value="NAD(P)-bd_dom_sf"/>
</dbReference>
<dbReference type="EMBL" id="CAJNOG010000267">
    <property type="protein sequence ID" value="CAF1130111.1"/>
    <property type="molecule type" value="Genomic_DNA"/>
</dbReference>
<sequence>MNWLIAVSISCCCSLLFLRWLLRRKRFNISGKTILITGASSGLGEALARRLFNKQCQLILLARRIDRLENLCQELLQLHPSYPKPKTIQIDLSNFEQITSCSSLNNILQHDSIDCLINNAGISQRSSVLDTSIDIVNDIFRLNYLSLVTLTKLVLTKIIERKQKNATIVNISSLQGLIAVPERSSYAASKHAVQAFSDSLRMELKEEYPEQNINICVVSPSYIRTELGQQAFSRMNKDEKSSDDNISKGYEADYVAERIIKAIEYRENDVVIAPFVQYLAIWLRRLWPTGYFRMMVARNKRLKAKK</sequence>
<keyword evidence="2" id="KW-0560">Oxidoreductase</keyword>
<dbReference type="GO" id="GO:0016491">
    <property type="term" value="F:oxidoreductase activity"/>
    <property type="evidence" value="ECO:0007669"/>
    <property type="project" value="UniProtKB-KW"/>
</dbReference>
<dbReference type="PRINTS" id="PR00080">
    <property type="entry name" value="SDRFAMILY"/>
</dbReference>
<dbReference type="PIRSF" id="PIRSF000126">
    <property type="entry name" value="11-beta-HSD1"/>
    <property type="match status" value="1"/>
</dbReference>
<comment type="caution">
    <text evidence="7">The sequence shown here is derived from an EMBL/GenBank/DDBJ whole genome shotgun (WGS) entry which is preliminary data.</text>
</comment>
<dbReference type="EMBL" id="CAJNOG010000267">
    <property type="protein sequence ID" value="CAF1130256.1"/>
    <property type="molecule type" value="Genomic_DNA"/>
</dbReference>
<organism evidence="7 9">
    <name type="scientific">Adineta steineri</name>
    <dbReference type="NCBI Taxonomy" id="433720"/>
    <lineage>
        <taxon>Eukaryota</taxon>
        <taxon>Metazoa</taxon>
        <taxon>Spiralia</taxon>
        <taxon>Gnathifera</taxon>
        <taxon>Rotifera</taxon>
        <taxon>Eurotatoria</taxon>
        <taxon>Bdelloidea</taxon>
        <taxon>Adinetida</taxon>
        <taxon>Adinetidae</taxon>
        <taxon>Adineta</taxon>
    </lineage>
</organism>
<accession>A0A814R9Q0</accession>
<evidence type="ECO:0000313" key="8">
    <source>
        <dbReference type="EMBL" id="CAF3935965.1"/>
    </source>
</evidence>
<dbReference type="PANTHER" id="PTHR44196">
    <property type="entry name" value="DEHYDROGENASE/REDUCTASE SDR FAMILY MEMBER 7B"/>
    <property type="match status" value="1"/>
</dbReference>
<gene>
    <name evidence="6" type="ORF">JYZ213_LOCUS22969</name>
    <name evidence="7" type="ORF">JYZ213_LOCUS22978</name>
    <name evidence="8" type="ORF">OXD698_LOCUS25852</name>
</gene>
<evidence type="ECO:0000256" key="2">
    <source>
        <dbReference type="ARBA" id="ARBA00023002"/>
    </source>
</evidence>
<proteinExistence type="inferred from homology"/>
<dbReference type="PRINTS" id="PR00081">
    <property type="entry name" value="GDHRDH"/>
</dbReference>
<feature type="transmembrane region" description="Helical" evidence="5">
    <location>
        <begin position="6"/>
        <end position="22"/>
    </location>
</feature>
<evidence type="ECO:0000256" key="3">
    <source>
        <dbReference type="ARBA" id="ARBA00037096"/>
    </source>
</evidence>
<dbReference type="InterPro" id="IPR020904">
    <property type="entry name" value="Sc_DH/Rdtase_CS"/>
</dbReference>
<dbReference type="EMBL" id="CAJOAZ010002514">
    <property type="protein sequence ID" value="CAF3935965.1"/>
    <property type="molecule type" value="Genomic_DNA"/>
</dbReference>
<protein>
    <submittedName>
        <fullName evidence="7">Uncharacterized protein</fullName>
    </submittedName>
</protein>
<dbReference type="Proteomes" id="UP000663845">
    <property type="component" value="Unassembled WGS sequence"/>
</dbReference>
<comment type="function">
    <text evidence="3">Putative oxidoreductase.</text>
</comment>
<dbReference type="GO" id="GO:0016020">
    <property type="term" value="C:membrane"/>
    <property type="evidence" value="ECO:0007669"/>
    <property type="project" value="TreeGrafter"/>
</dbReference>
<evidence type="ECO:0000313" key="7">
    <source>
        <dbReference type="EMBL" id="CAF1130256.1"/>
    </source>
</evidence>
<name>A0A814R9Q0_9BILA</name>
<evidence type="ECO:0000313" key="9">
    <source>
        <dbReference type="Proteomes" id="UP000663845"/>
    </source>
</evidence>
<evidence type="ECO:0000313" key="6">
    <source>
        <dbReference type="EMBL" id="CAF1130111.1"/>
    </source>
</evidence>